<feature type="chain" id="PRO_5003836144" evidence="1">
    <location>
        <begin position="20"/>
        <end position="435"/>
    </location>
</feature>
<comment type="caution">
    <text evidence="3">The sequence shown here is derived from an EMBL/GenBank/DDBJ whole genome shotgun (WGS) entry which is preliminary data.</text>
</comment>
<dbReference type="GO" id="GO:0016791">
    <property type="term" value="F:phosphatase activity"/>
    <property type="evidence" value="ECO:0007669"/>
    <property type="project" value="InterPro"/>
</dbReference>
<evidence type="ECO:0000256" key="1">
    <source>
        <dbReference type="SAM" id="SignalP"/>
    </source>
</evidence>
<dbReference type="Proteomes" id="UP000009328">
    <property type="component" value="Unassembled WGS sequence"/>
</dbReference>
<protein>
    <submittedName>
        <fullName evidence="3">Secreted protein</fullName>
    </submittedName>
</protein>
<dbReference type="InterPro" id="IPR038772">
    <property type="entry name" value="Sph/SMPD2-like"/>
</dbReference>
<dbReference type="SUPFAM" id="SSF51101">
    <property type="entry name" value="Mannose-binding lectins"/>
    <property type="match status" value="1"/>
</dbReference>
<feature type="signal peptide" evidence="1">
    <location>
        <begin position="1"/>
        <end position="19"/>
    </location>
</feature>
<dbReference type="Pfam" id="PF22669">
    <property type="entry name" value="Exo_endo_phos2"/>
    <property type="match status" value="1"/>
</dbReference>
<reference evidence="3 4" key="1">
    <citation type="journal article" date="2012" name="Eukaryot. Cell">
        <title>Draft genome sequence of Wickerhamomyces ciferrii NRRL Y-1031 F-60-10.</title>
        <authorList>
            <person name="Schneider J."/>
            <person name="Andrea H."/>
            <person name="Blom J."/>
            <person name="Jaenicke S."/>
            <person name="Ruckert C."/>
            <person name="Schorsch C."/>
            <person name="Szczepanowski R."/>
            <person name="Farwick M."/>
            <person name="Goesmann A."/>
            <person name="Puhler A."/>
            <person name="Schaffer S."/>
            <person name="Tauch A."/>
            <person name="Kohler T."/>
            <person name="Brinkrolf K."/>
        </authorList>
    </citation>
    <scope>NUCLEOTIDE SEQUENCE [LARGE SCALE GENOMIC DNA]</scope>
    <source>
        <strain evidence="4">ATCC 14091 / BCRC 22168 / CBS 111 / JCM 3599 / NBRC 0793 / NRRL Y-1031 F-60-10</strain>
    </source>
</reference>
<dbReference type="PANTHER" id="PTHR16320:SF1">
    <property type="entry name" value="SPHINGOMYELINASE DDB_G0288017"/>
    <property type="match status" value="1"/>
</dbReference>
<dbReference type="Gene3D" id="2.100.10.30">
    <property type="entry name" value="Jacalin-like lectin domain"/>
    <property type="match status" value="1"/>
</dbReference>
<dbReference type="InterPro" id="IPR036691">
    <property type="entry name" value="Endo/exonu/phosph_ase_sf"/>
</dbReference>
<evidence type="ECO:0000259" key="2">
    <source>
        <dbReference type="PROSITE" id="PS51752"/>
    </source>
</evidence>
<dbReference type="HOGENOM" id="CLU_032141_0_0_1"/>
<sequence>MKFSTKILVSILSATLAYAGAFNALSFNVAGLPQILQNNGEELDKDIATQKIGEDFASMKDQLDIINVQEDFNYHAKLYDYDNHPYRTATSGGVPFGSGLNTLSNYEILHTKRIKWNECSNASENDCLTPKGFTVSTLRLDGHIVNVINLHTDAGTEDDDNAKRNSNLKQVADYIDSNLYDQAVLVFGDTNSRYTRASDDIAIFTNQNGLEDPWIVLERNGIVPEKGADSIMCQLPSTENNCETVDKMFYRGDKTISFKADTFHYAGNLFVHEGKQLSDHNPILVSFTYTSSEDFKTSELIGGYHSNYFNDIGKINKGVKTTKISLKGANRLDSVGLTLSDGTKFVHGGSGGEETTVNLSTDEYWTKAYLCTGKKDDHTRIFYINGTTTTGKTFQAGTKTSDCKYFEAPQGYQITGYFGQSGDNVDLLGFIYIKQ</sequence>
<proteinExistence type="predicted"/>
<dbReference type="STRING" id="1206466.K0KHC3"/>
<dbReference type="CDD" id="cd09615">
    <property type="entry name" value="Jacalin_EEP"/>
    <property type="match status" value="1"/>
</dbReference>
<dbReference type="Gene3D" id="3.60.10.10">
    <property type="entry name" value="Endonuclease/exonuclease/phosphatase"/>
    <property type="match status" value="1"/>
</dbReference>
<dbReference type="InterPro" id="IPR036404">
    <property type="entry name" value="Jacalin-like_lectin_dom_sf"/>
</dbReference>
<accession>K0KHC3</accession>
<evidence type="ECO:0000313" key="3">
    <source>
        <dbReference type="EMBL" id="CCH44615.1"/>
    </source>
</evidence>
<dbReference type="PANTHER" id="PTHR16320">
    <property type="entry name" value="SPHINGOMYELINASE FAMILY MEMBER"/>
    <property type="match status" value="1"/>
</dbReference>
<organism evidence="3 4">
    <name type="scientific">Wickerhamomyces ciferrii (strain ATCC 14091 / BCRC 22168 / CBS 111 / JCM 3599 / NBRC 0793 / NRRL Y-1031 F-60-10)</name>
    <name type="common">Yeast</name>
    <name type="synonym">Pichia ciferrii</name>
    <dbReference type="NCBI Taxonomy" id="1206466"/>
    <lineage>
        <taxon>Eukaryota</taxon>
        <taxon>Fungi</taxon>
        <taxon>Dikarya</taxon>
        <taxon>Ascomycota</taxon>
        <taxon>Saccharomycotina</taxon>
        <taxon>Saccharomycetes</taxon>
        <taxon>Phaffomycetales</taxon>
        <taxon>Wickerhamomycetaceae</taxon>
        <taxon>Wickerhamomyces</taxon>
    </lineage>
</organism>
<dbReference type="eggNOG" id="ENOG502QPIS">
    <property type="taxonomic scope" value="Eukaryota"/>
</dbReference>
<dbReference type="SUPFAM" id="SSF56219">
    <property type="entry name" value="DNase I-like"/>
    <property type="match status" value="1"/>
</dbReference>
<dbReference type="AlphaFoldDB" id="K0KHC3"/>
<dbReference type="GO" id="GO:0046856">
    <property type="term" value="P:phosphatidylinositol dephosphorylation"/>
    <property type="evidence" value="ECO:0007669"/>
    <property type="project" value="InterPro"/>
</dbReference>
<name>K0KHC3_WICCF</name>
<dbReference type="Pfam" id="PF01419">
    <property type="entry name" value="Jacalin"/>
    <property type="match status" value="1"/>
</dbReference>
<dbReference type="InterPro" id="IPR000300">
    <property type="entry name" value="IPPc"/>
</dbReference>
<feature type="domain" description="Jacalin-type lectin" evidence="2">
    <location>
        <begin position="295"/>
        <end position="434"/>
    </location>
</feature>
<dbReference type="SMART" id="SM00915">
    <property type="entry name" value="Jacalin"/>
    <property type="match status" value="1"/>
</dbReference>
<dbReference type="GO" id="GO:0004767">
    <property type="term" value="F:sphingomyelin phosphodiesterase activity"/>
    <property type="evidence" value="ECO:0007669"/>
    <property type="project" value="InterPro"/>
</dbReference>
<dbReference type="PROSITE" id="PS51752">
    <property type="entry name" value="JACALIN_LECTIN"/>
    <property type="match status" value="1"/>
</dbReference>
<dbReference type="GO" id="GO:0005737">
    <property type="term" value="C:cytoplasm"/>
    <property type="evidence" value="ECO:0007669"/>
    <property type="project" value="TreeGrafter"/>
</dbReference>
<keyword evidence="4" id="KW-1185">Reference proteome</keyword>
<evidence type="ECO:0000313" key="4">
    <source>
        <dbReference type="Proteomes" id="UP000009328"/>
    </source>
</evidence>
<dbReference type="EMBL" id="CAIF01000148">
    <property type="protein sequence ID" value="CCH44615.1"/>
    <property type="molecule type" value="Genomic_DNA"/>
</dbReference>
<keyword evidence="1" id="KW-0732">Signal</keyword>
<gene>
    <name evidence="3" type="ORF">BN7_4184</name>
</gene>
<dbReference type="InterPro" id="IPR001229">
    <property type="entry name" value="Jacalin-like_lectin_dom"/>
</dbReference>
<dbReference type="InParanoid" id="K0KHC3"/>